<dbReference type="RefSeq" id="WP_112138178.1">
    <property type="nucleotide sequence ID" value="NZ_CP016181.1"/>
</dbReference>
<dbReference type="Proteomes" id="UP000249898">
    <property type="component" value="Chromosome"/>
</dbReference>
<evidence type="ECO:0000313" key="1">
    <source>
        <dbReference type="EMBL" id="AWY00506.1"/>
    </source>
</evidence>
<evidence type="ECO:0008006" key="3">
    <source>
        <dbReference type="Google" id="ProtNLM"/>
    </source>
</evidence>
<dbReference type="AlphaFoldDB" id="A0A2Z4PSI1"/>
<dbReference type="SMART" id="SM00671">
    <property type="entry name" value="SEL1"/>
    <property type="match status" value="2"/>
</dbReference>
<dbReference type="InterPro" id="IPR006597">
    <property type="entry name" value="Sel1-like"/>
</dbReference>
<protein>
    <recommendedName>
        <fullName evidence="3">Sel1 repeat family protein</fullName>
    </recommendedName>
</protein>
<dbReference type="EMBL" id="CP016181">
    <property type="protein sequence ID" value="AWY00506.1"/>
    <property type="molecule type" value="Genomic_DNA"/>
</dbReference>
<dbReference type="Gene3D" id="1.25.40.10">
    <property type="entry name" value="Tetratricopeptide repeat domain"/>
    <property type="match status" value="1"/>
</dbReference>
<organism evidence="1 2">
    <name type="scientific">Marinomonas primoryensis</name>
    <dbReference type="NCBI Taxonomy" id="178399"/>
    <lineage>
        <taxon>Bacteria</taxon>
        <taxon>Pseudomonadati</taxon>
        <taxon>Pseudomonadota</taxon>
        <taxon>Gammaproteobacteria</taxon>
        <taxon>Oceanospirillales</taxon>
        <taxon>Oceanospirillaceae</taxon>
        <taxon>Marinomonas</taxon>
    </lineage>
</organism>
<dbReference type="Pfam" id="PF08238">
    <property type="entry name" value="Sel1"/>
    <property type="match status" value="2"/>
</dbReference>
<dbReference type="PANTHER" id="PTHR43628:SF1">
    <property type="entry name" value="CHITIN SYNTHASE REGULATORY FACTOR 2-RELATED"/>
    <property type="match status" value="1"/>
</dbReference>
<dbReference type="InterPro" id="IPR011990">
    <property type="entry name" value="TPR-like_helical_dom_sf"/>
</dbReference>
<dbReference type="GO" id="GO:0032153">
    <property type="term" value="C:cell division site"/>
    <property type="evidence" value="ECO:0007669"/>
    <property type="project" value="TreeGrafter"/>
</dbReference>
<sequence>MVDQLNEKKAFLTWEKSVVSLKTDARQGSARAQRLLAMRYLRGRGVPKDETIAFYWMQLAAQQNFALAHRSLGELYENGSGIALDMTLAGHWYRLAAEQGDPIAKKHLQRLAQPNT</sequence>
<dbReference type="InterPro" id="IPR052945">
    <property type="entry name" value="Mitotic_Regulator"/>
</dbReference>
<reference evidence="1 2" key="1">
    <citation type="submission" date="2016-06" db="EMBL/GenBank/DDBJ databases">
        <title>The sequenced genome of the ice-adhering bacterium Marinomonas primoryensis, from Antarctica.</title>
        <authorList>
            <person name="Graham L."/>
            <person name="Vance T.D.R."/>
            <person name="Davies P.L."/>
        </authorList>
    </citation>
    <scope>NUCLEOTIDE SEQUENCE [LARGE SCALE GENOMIC DNA]</scope>
    <source>
        <strain evidence="1 2">AceL</strain>
    </source>
</reference>
<proteinExistence type="predicted"/>
<accession>A0A2Z4PSI1</accession>
<name>A0A2Z4PSI1_9GAMM</name>
<dbReference type="PANTHER" id="PTHR43628">
    <property type="entry name" value="ACTIVATOR OF C KINASE PROTEIN 1-RELATED"/>
    <property type="match status" value="1"/>
</dbReference>
<dbReference type="OrthoDB" id="6687494at2"/>
<gene>
    <name evidence="1" type="ORF">A8139_11280</name>
</gene>
<dbReference type="SUPFAM" id="SSF81901">
    <property type="entry name" value="HCP-like"/>
    <property type="match status" value="1"/>
</dbReference>
<evidence type="ECO:0000313" key="2">
    <source>
        <dbReference type="Proteomes" id="UP000249898"/>
    </source>
</evidence>